<organism evidence="3">
    <name type="scientific">Serpula lacrymans var. lacrymans (strain S7.3)</name>
    <name type="common">Dry rot fungus</name>
    <dbReference type="NCBI Taxonomy" id="936435"/>
    <lineage>
        <taxon>Eukaryota</taxon>
        <taxon>Fungi</taxon>
        <taxon>Dikarya</taxon>
        <taxon>Basidiomycota</taxon>
        <taxon>Agaricomycotina</taxon>
        <taxon>Agaricomycetes</taxon>
        <taxon>Agaricomycetidae</taxon>
        <taxon>Boletales</taxon>
        <taxon>Coniophorineae</taxon>
        <taxon>Serpulaceae</taxon>
        <taxon>Serpula</taxon>
    </lineage>
</organism>
<reference evidence="3" key="1">
    <citation type="journal article" date="2011" name="Science">
        <title>The plant cell wall-decomposing machinery underlies the functional diversity of forest fungi.</title>
        <authorList>
            <person name="Eastwood D.C."/>
            <person name="Floudas D."/>
            <person name="Binder M."/>
            <person name="Majcherczyk A."/>
            <person name="Schneider P."/>
            <person name="Aerts A."/>
            <person name="Asiegbu F.O."/>
            <person name="Baker S.E."/>
            <person name="Barry K."/>
            <person name="Bendiksby M."/>
            <person name="Blumentritt M."/>
            <person name="Coutinho P.M."/>
            <person name="Cullen D."/>
            <person name="de Vries R.P."/>
            <person name="Gathman A."/>
            <person name="Goodell B."/>
            <person name="Henrissat B."/>
            <person name="Ihrmark K."/>
            <person name="Kauserud H."/>
            <person name="Kohler A."/>
            <person name="LaButti K."/>
            <person name="Lapidus A."/>
            <person name="Lavin J.L."/>
            <person name="Lee Y.-H."/>
            <person name="Lindquist E."/>
            <person name="Lilly W."/>
            <person name="Lucas S."/>
            <person name="Morin E."/>
            <person name="Murat C."/>
            <person name="Oguiza J.A."/>
            <person name="Park J."/>
            <person name="Pisabarro A.G."/>
            <person name="Riley R."/>
            <person name="Rosling A."/>
            <person name="Salamov A."/>
            <person name="Schmidt O."/>
            <person name="Schmutz J."/>
            <person name="Skrede I."/>
            <person name="Stenlid J."/>
            <person name="Wiebenga A."/>
            <person name="Xie X."/>
            <person name="Kuees U."/>
            <person name="Hibbett D.S."/>
            <person name="Hoffmeister D."/>
            <person name="Hoegberg N."/>
            <person name="Martin F."/>
            <person name="Grigoriev I.V."/>
            <person name="Watkinson S.C."/>
        </authorList>
    </citation>
    <scope>NUCLEOTIDE SEQUENCE [LARGE SCALE GENOMIC DNA]</scope>
    <source>
        <strain evidence="3">strain S7.3</strain>
    </source>
</reference>
<evidence type="ECO:0000313" key="2">
    <source>
        <dbReference type="EMBL" id="EGN95298.1"/>
    </source>
</evidence>
<evidence type="ECO:0000256" key="1">
    <source>
        <dbReference type="SAM" id="MobiDB-lite"/>
    </source>
</evidence>
<feature type="region of interest" description="Disordered" evidence="1">
    <location>
        <begin position="191"/>
        <end position="216"/>
    </location>
</feature>
<dbReference type="InParanoid" id="F8Q9P3"/>
<sequence length="424" mass="45354">MSKSQSQKSNNQEVEDEGESVSQSSGNAIWTEIKTTALISYIKKHCTQGGDSLNFRRAFWPGVAADIAPLLAKGPAKSANCCGSKWGRLRTKYNEISAIANLSGVPWDNKLELNILDKSEAVWAEIVEIQETPQGNHSHSLFFCLSELCARVTNSWLLQEGWVHYSAMQELLGGQHAKGLNAFCTPRVPRAPKVPKMSTSTTQVSTPPVSATTNSTTSIAPTPAALAMPTVFRAVPAVVAAAPAIPYAAVSDIATKDPLGCINNWLGSLPSPTSAAVLPPMSLTTSASSKCSAQDAEIDIHKGATVISHSKSTGGSNQSQGSKKFPRNTTANVLISLNNRLGKFLPIMRDFNTKLDIDLGTEAPFAPPAPPPKVSQPETPVSNLKHVHQSHAISAVLKNNQYLGVNDSVKLFQIFEHNIVVVDT</sequence>
<name>F8Q9P3_SERL3</name>
<evidence type="ECO:0000313" key="3">
    <source>
        <dbReference type="Proteomes" id="UP000008063"/>
    </source>
</evidence>
<accession>F8Q9P3</accession>
<keyword evidence="3" id="KW-1185">Reference proteome</keyword>
<dbReference type="Proteomes" id="UP000008063">
    <property type="component" value="Unassembled WGS sequence"/>
</dbReference>
<protein>
    <recommendedName>
        <fullName evidence="4">Myb/SANT-like domain-containing protein</fullName>
    </recommendedName>
</protein>
<dbReference type="EMBL" id="GL945486">
    <property type="protein sequence ID" value="EGN95298.1"/>
    <property type="molecule type" value="Genomic_DNA"/>
</dbReference>
<evidence type="ECO:0008006" key="4">
    <source>
        <dbReference type="Google" id="ProtNLM"/>
    </source>
</evidence>
<feature type="region of interest" description="Disordered" evidence="1">
    <location>
        <begin position="1"/>
        <end position="25"/>
    </location>
</feature>
<feature type="compositionally biased region" description="Low complexity" evidence="1">
    <location>
        <begin position="1"/>
        <end position="12"/>
    </location>
</feature>
<dbReference type="HOGENOM" id="CLU_051727_0_0_1"/>
<dbReference type="AlphaFoldDB" id="F8Q9P3"/>
<feature type="compositionally biased region" description="Low complexity" evidence="1">
    <location>
        <begin position="198"/>
        <end position="213"/>
    </location>
</feature>
<proteinExistence type="predicted"/>
<gene>
    <name evidence="2" type="ORF">SERLA73DRAFT_155387</name>
</gene>